<protein>
    <submittedName>
        <fullName evidence="2">Aerotaxis receptor</fullName>
    </submittedName>
</protein>
<dbReference type="InterPro" id="IPR000014">
    <property type="entry name" value="PAS"/>
</dbReference>
<accession>A0A4P7NY09</accession>
<dbReference type="EMBL" id="CP032096">
    <property type="protein sequence ID" value="QBZ82556.1"/>
    <property type="molecule type" value="Genomic_DNA"/>
</dbReference>
<dbReference type="InterPro" id="IPR013655">
    <property type="entry name" value="PAS_fold_3"/>
</dbReference>
<evidence type="ECO:0000313" key="3">
    <source>
        <dbReference type="Proteomes" id="UP000296201"/>
    </source>
</evidence>
<name>A0A4P7NY09_9GAMM</name>
<sequence>MSKNNGPVTQKEYPLKEGITIVSRTDLHGNIIEANEDFIEASGFEWKDLVGQPHNILRHPDVPAAVFKDFWTTLQAGKPWSQIVKNRRKNGDHYWVKANATPILSL</sequence>
<dbReference type="InterPro" id="IPR035965">
    <property type="entry name" value="PAS-like_dom_sf"/>
</dbReference>
<dbReference type="Gene3D" id="3.30.450.20">
    <property type="entry name" value="PAS domain"/>
    <property type="match status" value="1"/>
</dbReference>
<dbReference type="NCBIfam" id="TIGR00229">
    <property type="entry name" value="sensory_box"/>
    <property type="match status" value="1"/>
</dbReference>
<dbReference type="AlphaFoldDB" id="A0A4P7NY09"/>
<dbReference type="Pfam" id="PF08447">
    <property type="entry name" value="PAS_3"/>
    <property type="match status" value="1"/>
</dbReference>
<dbReference type="RefSeq" id="WP_396278660.1">
    <property type="nucleotide sequence ID" value="NZ_CP032096.1"/>
</dbReference>
<dbReference type="CDD" id="cd00130">
    <property type="entry name" value="PAS"/>
    <property type="match status" value="1"/>
</dbReference>
<proteinExistence type="predicted"/>
<gene>
    <name evidence="2" type="primary">aer</name>
    <name evidence="2" type="ORF">GHNINEIG_00588</name>
</gene>
<keyword evidence="3" id="KW-1185">Reference proteome</keyword>
<evidence type="ECO:0000259" key="1">
    <source>
        <dbReference type="Pfam" id="PF08447"/>
    </source>
</evidence>
<feature type="domain" description="PAS fold-3" evidence="1">
    <location>
        <begin position="31"/>
        <end position="103"/>
    </location>
</feature>
<dbReference type="Proteomes" id="UP000296201">
    <property type="component" value="Chromosome"/>
</dbReference>
<reference evidence="2 3" key="1">
    <citation type="submission" date="2018-08" db="EMBL/GenBank/DDBJ databases">
        <title>Horizontal acquisition of hydrogen conversion ability and other habitat adaptations in Hydrogenovibrio crunogenus strains.</title>
        <authorList>
            <person name="Gonnella G."/>
            <person name="Adam N."/>
            <person name="Perner M."/>
        </authorList>
    </citation>
    <scope>NUCLEOTIDE SEQUENCE [LARGE SCALE GENOMIC DNA]</scope>
    <source>
        <strain evidence="2 3">SP-41</strain>
    </source>
</reference>
<keyword evidence="2" id="KW-0675">Receptor</keyword>
<organism evidence="2 3">
    <name type="scientific">Hydrogenovibrio crunogenus</name>
    <dbReference type="NCBI Taxonomy" id="39765"/>
    <lineage>
        <taxon>Bacteria</taxon>
        <taxon>Pseudomonadati</taxon>
        <taxon>Pseudomonadota</taxon>
        <taxon>Gammaproteobacteria</taxon>
        <taxon>Thiotrichales</taxon>
        <taxon>Piscirickettsiaceae</taxon>
        <taxon>Hydrogenovibrio</taxon>
    </lineage>
</organism>
<dbReference type="SUPFAM" id="SSF55785">
    <property type="entry name" value="PYP-like sensor domain (PAS domain)"/>
    <property type="match status" value="1"/>
</dbReference>
<evidence type="ECO:0000313" key="2">
    <source>
        <dbReference type="EMBL" id="QBZ82556.1"/>
    </source>
</evidence>